<dbReference type="Proteomes" id="UP001607302">
    <property type="component" value="Unassembled WGS sequence"/>
</dbReference>
<name>A0ABD2B8W8_VESSQ</name>
<protein>
    <submittedName>
        <fullName evidence="1">Uncharacterized protein</fullName>
    </submittedName>
</protein>
<reference evidence="1 2" key="1">
    <citation type="journal article" date="2024" name="Ann. Entomol. Soc. Am.">
        <title>Genomic analyses of the southern and eastern yellowjacket wasps (Hymenoptera: Vespidae) reveal evolutionary signatures of social life.</title>
        <authorList>
            <person name="Catto M.A."/>
            <person name="Caine P.B."/>
            <person name="Orr S.E."/>
            <person name="Hunt B.G."/>
            <person name="Goodisman M.A.D."/>
        </authorList>
    </citation>
    <scope>NUCLEOTIDE SEQUENCE [LARGE SCALE GENOMIC DNA]</scope>
    <source>
        <strain evidence="1">233</strain>
        <tissue evidence="1">Head and thorax</tissue>
    </source>
</reference>
<dbReference type="AlphaFoldDB" id="A0ABD2B8W8"/>
<dbReference type="EMBL" id="JAUDFV010000131">
    <property type="protein sequence ID" value="KAL2729192.1"/>
    <property type="molecule type" value="Genomic_DNA"/>
</dbReference>
<proteinExistence type="predicted"/>
<comment type="caution">
    <text evidence="1">The sequence shown here is derived from an EMBL/GenBank/DDBJ whole genome shotgun (WGS) entry which is preliminary data.</text>
</comment>
<sequence length="128" mass="15432">MKFIVKRADRMRFIYTKNSSVILIRRHRNDKLDVDECTRVGPHFKICEECYHRAITQPTLSDASCSWKILVGRKWKEDKDKVGPFLERRTTSHDVWNIYGEKRNRRVITELKLFPKRLVRLITMRLDL</sequence>
<keyword evidence="2" id="KW-1185">Reference proteome</keyword>
<accession>A0ABD2B8W8</accession>
<evidence type="ECO:0000313" key="1">
    <source>
        <dbReference type="EMBL" id="KAL2729192.1"/>
    </source>
</evidence>
<evidence type="ECO:0000313" key="2">
    <source>
        <dbReference type="Proteomes" id="UP001607302"/>
    </source>
</evidence>
<organism evidence="1 2">
    <name type="scientific">Vespula squamosa</name>
    <name type="common">Southern yellow jacket</name>
    <name type="synonym">Wasp</name>
    <dbReference type="NCBI Taxonomy" id="30214"/>
    <lineage>
        <taxon>Eukaryota</taxon>
        <taxon>Metazoa</taxon>
        <taxon>Ecdysozoa</taxon>
        <taxon>Arthropoda</taxon>
        <taxon>Hexapoda</taxon>
        <taxon>Insecta</taxon>
        <taxon>Pterygota</taxon>
        <taxon>Neoptera</taxon>
        <taxon>Endopterygota</taxon>
        <taxon>Hymenoptera</taxon>
        <taxon>Apocrita</taxon>
        <taxon>Aculeata</taxon>
        <taxon>Vespoidea</taxon>
        <taxon>Vespidae</taxon>
        <taxon>Vespinae</taxon>
        <taxon>Vespula</taxon>
    </lineage>
</organism>
<gene>
    <name evidence="1" type="ORF">V1478_005981</name>
</gene>